<dbReference type="Proteomes" id="UP000603463">
    <property type="component" value="Unassembled WGS sequence"/>
</dbReference>
<proteinExistence type="predicted"/>
<accession>A0A9Q5EYI6</accession>
<comment type="caution">
    <text evidence="1">The sequence shown here is derived from an EMBL/GenBank/DDBJ whole genome shotgun (WGS) entry which is preliminary data.</text>
</comment>
<reference evidence="1" key="1">
    <citation type="journal article" date="2020" name="Environ. Microbiol.">
        <title>The novel and transferable erm(51) gene confers Macrolides, Lincosamides, and Streptogramins B (MLSB) resistance to clonal Rhodococcus equi in the environment.</title>
        <authorList>
            <person name="Huber L."/>
            <person name="Giguere S."/>
            <person name="Slovis N.M."/>
            <person name="Alvarez-Narvaez S."/>
            <person name="Hart K.A."/>
            <person name="Greiter M."/>
            <person name="Morris E.R.A."/>
            <person name="Cohen N.D."/>
        </authorList>
    </citation>
    <scope>NUCLEOTIDE SEQUENCE</scope>
    <source>
        <strain evidence="1">Lh_116_1</strain>
    </source>
</reference>
<evidence type="ECO:0000313" key="2">
    <source>
        <dbReference type="Proteomes" id="UP000603463"/>
    </source>
</evidence>
<dbReference type="AlphaFoldDB" id="A0A9Q5EYI6"/>
<protein>
    <submittedName>
        <fullName evidence="1">Uncharacterized protein</fullName>
    </submittedName>
</protein>
<gene>
    <name evidence="1" type="ORF">GS882_03440</name>
</gene>
<name>A0A9Q5EYI6_RHOHA</name>
<organism evidence="1 2">
    <name type="scientific">Rhodococcus hoagii</name>
    <name type="common">Corynebacterium equii</name>
    <dbReference type="NCBI Taxonomy" id="43767"/>
    <lineage>
        <taxon>Bacteria</taxon>
        <taxon>Bacillati</taxon>
        <taxon>Actinomycetota</taxon>
        <taxon>Actinomycetes</taxon>
        <taxon>Mycobacteriales</taxon>
        <taxon>Nocardiaceae</taxon>
        <taxon>Prescottella</taxon>
    </lineage>
</organism>
<evidence type="ECO:0000313" key="1">
    <source>
        <dbReference type="EMBL" id="NKT77267.1"/>
    </source>
</evidence>
<sequence length="177" mass="19481">MTVRRSESSQVNPLEGNVMGSKREFKVWFPGSIESVSYEPATYAPDVREGWCVEVRAMAKAEGGELIPNDFTFVDADFLHSSHLVEIARFVSDAGWDLQSITLQGVTQSPAVAQQLQRQVERLLSPMGTRGVVGGPCGTNFCDGVARWIPISEGNRGSTVYRCTECCDRVAREMGEM</sequence>
<dbReference type="EMBL" id="WVBC01000002">
    <property type="protein sequence ID" value="NKT77267.1"/>
    <property type="molecule type" value="Genomic_DNA"/>
</dbReference>